<evidence type="ECO:0000256" key="4">
    <source>
        <dbReference type="ARBA" id="ARBA00022597"/>
    </source>
</evidence>
<reference evidence="11 12" key="1">
    <citation type="submission" date="2017-07" db="EMBL/GenBank/DDBJ databases">
        <title>Isolation and whole genome analysis of endospore-forming bacteria from heroin.</title>
        <authorList>
            <person name="Kalinowski J."/>
            <person name="Ahrens B."/>
            <person name="Al-Dilaimi A."/>
            <person name="Winkler A."/>
            <person name="Wibberg D."/>
            <person name="Schleenbecker U."/>
            <person name="Ruckert C."/>
            <person name="Wolfel R."/>
            <person name="Grass G."/>
        </authorList>
    </citation>
    <scope>NUCLEOTIDE SEQUENCE [LARGE SCALE GENOMIC DNA]</scope>
    <source>
        <strain evidence="11 12">7521-2</strain>
    </source>
</reference>
<evidence type="ECO:0000256" key="9">
    <source>
        <dbReference type="SAM" id="MobiDB-lite"/>
    </source>
</evidence>
<accession>A0A268F8J2</accession>
<evidence type="ECO:0000256" key="2">
    <source>
        <dbReference type="ARBA" id="ARBA00022448"/>
    </source>
</evidence>
<keyword evidence="6 10" id="KW-1133">Transmembrane helix</keyword>
<keyword evidence="2 8" id="KW-0813">Transport</keyword>
<feature type="transmembrane region" description="Helical" evidence="10">
    <location>
        <begin position="392"/>
        <end position="422"/>
    </location>
</feature>
<dbReference type="GO" id="GO:0009401">
    <property type="term" value="P:phosphoenolpyruvate-dependent sugar phosphotransferase system"/>
    <property type="evidence" value="ECO:0007669"/>
    <property type="project" value="InterPro"/>
</dbReference>
<dbReference type="InterPro" id="IPR004796">
    <property type="entry name" value="PTS_IIC_cello"/>
</dbReference>
<evidence type="ECO:0000313" key="12">
    <source>
        <dbReference type="Proteomes" id="UP000216961"/>
    </source>
</evidence>
<dbReference type="GO" id="GO:1902815">
    <property type="term" value="P:N,N'-diacetylchitobiose import"/>
    <property type="evidence" value="ECO:0007669"/>
    <property type="project" value="TreeGrafter"/>
</dbReference>
<feature type="transmembrane region" description="Helical" evidence="10">
    <location>
        <begin position="148"/>
        <end position="171"/>
    </location>
</feature>
<dbReference type="GO" id="GO:0005886">
    <property type="term" value="C:plasma membrane"/>
    <property type="evidence" value="ECO:0007669"/>
    <property type="project" value="UniProtKB-SubCell"/>
</dbReference>
<feature type="compositionally biased region" description="Polar residues" evidence="9">
    <location>
        <begin position="441"/>
        <end position="454"/>
    </location>
</feature>
<dbReference type="InterPro" id="IPR004501">
    <property type="entry name" value="PTS_EIIC_3"/>
</dbReference>
<evidence type="ECO:0000256" key="1">
    <source>
        <dbReference type="ARBA" id="ARBA00004651"/>
    </source>
</evidence>
<dbReference type="Proteomes" id="UP000216961">
    <property type="component" value="Unassembled WGS sequence"/>
</dbReference>
<evidence type="ECO:0000256" key="7">
    <source>
        <dbReference type="ARBA" id="ARBA00023136"/>
    </source>
</evidence>
<dbReference type="AlphaFoldDB" id="A0A268F8J2"/>
<dbReference type="InterPro" id="IPR003352">
    <property type="entry name" value="PTS_EIIC"/>
</dbReference>
<feature type="transmembrane region" description="Helical" evidence="10">
    <location>
        <begin position="353"/>
        <end position="372"/>
    </location>
</feature>
<dbReference type="PANTHER" id="PTHR33989:SF4">
    <property type="entry name" value="PTS SYSTEM N,N'-DIACETYLCHITOBIOSE-SPECIFIC EIIC COMPONENT"/>
    <property type="match status" value="1"/>
</dbReference>
<feature type="transmembrane region" description="Helical" evidence="10">
    <location>
        <begin position="238"/>
        <end position="254"/>
    </location>
</feature>
<protein>
    <recommendedName>
        <fullName evidence="8">Permease IIC component</fullName>
    </recommendedName>
</protein>
<comment type="subcellular location">
    <subcellularLocation>
        <location evidence="1">Cell membrane</location>
        <topology evidence="1">Multi-pass membrane protein</topology>
    </subcellularLocation>
</comment>
<feature type="transmembrane region" description="Helical" evidence="10">
    <location>
        <begin position="114"/>
        <end position="136"/>
    </location>
</feature>
<gene>
    <name evidence="11" type="ORF">CHH57_18495</name>
</gene>
<feature type="transmembrane region" description="Helical" evidence="10">
    <location>
        <begin position="295"/>
        <end position="316"/>
    </location>
</feature>
<dbReference type="GO" id="GO:0008982">
    <property type="term" value="F:protein-N(PI)-phosphohistidine-sugar phosphotransferase activity"/>
    <property type="evidence" value="ECO:0007669"/>
    <property type="project" value="UniProtKB-UniRule"/>
</dbReference>
<dbReference type="PIRSF" id="PIRSF006351">
    <property type="entry name" value="PTS_EIIC-Cellobiose"/>
    <property type="match status" value="1"/>
</dbReference>
<dbReference type="InterPro" id="IPR051088">
    <property type="entry name" value="PTS_Sugar-EIIC/EIIB"/>
</dbReference>
<sequence>MFDKMMGNIEKVMGPVADWASSNRYLKAIMTGILATLTLTIVGALGVIIGKPPIPEVVFDSESIFAKMLVGWANWGDNHLWIRGINDISTGIIGIAFTMGLTYNLAKHYKLNELGALITSLMIYFFIVGEPTSILINDVATLQVNMSAFGATGIFSGIIISIIVVEIIRLFHVKDIGIKFPDSVPIYVKTSFNAILPGIVTVLVFILINGILTALFGVKLPELITTIFSPLVNNFDNVFLVGLFMLIINLFWFMGIHGGSIIMPIILPIELQNIVENLNNYSAGLPYDKVFTTPVHFGFILIGGAGIFALAFLNFFSKSKGLKQIGRIGFIPSVFNISEPTMFGTPIPFNTKLFIPFVTVPVINTIITYAAFDWFHFINYPILNVPAQTPVILIAMAASASVKAGLVALIIILVDIAIYYPFHKSFEKDMMKEEQEEEQMTARSNDQESGISVQ</sequence>
<feature type="transmembrane region" description="Helical" evidence="10">
    <location>
        <begin position="80"/>
        <end position="102"/>
    </location>
</feature>
<feature type="transmembrane region" description="Helical" evidence="10">
    <location>
        <begin position="192"/>
        <end position="218"/>
    </location>
</feature>
<dbReference type="PROSITE" id="PS51105">
    <property type="entry name" value="PTS_EIIC_TYPE_3"/>
    <property type="match status" value="1"/>
</dbReference>
<keyword evidence="4 8" id="KW-0762">Sugar transport</keyword>
<evidence type="ECO:0000256" key="3">
    <source>
        <dbReference type="ARBA" id="ARBA00022475"/>
    </source>
</evidence>
<keyword evidence="3 8" id="KW-1003">Cell membrane</keyword>
<dbReference type="EMBL" id="NPBQ01000113">
    <property type="protein sequence ID" value="PAD81703.1"/>
    <property type="molecule type" value="Genomic_DNA"/>
</dbReference>
<comment type="caution">
    <text evidence="11">The sequence shown here is derived from an EMBL/GenBank/DDBJ whole genome shotgun (WGS) entry which is preliminary data.</text>
</comment>
<evidence type="ECO:0000256" key="8">
    <source>
        <dbReference type="PIRNR" id="PIRNR006351"/>
    </source>
</evidence>
<proteinExistence type="predicted"/>
<dbReference type="KEGG" id="bcir:C2I06_16320"/>
<keyword evidence="5 10" id="KW-0812">Transmembrane</keyword>
<comment type="function">
    <text evidence="8">The phosphoenolpyruvate-dependent sugar phosphotransferase system (PTS), a major carbohydrate active -transport system, catalyzes the phosphorylation of incoming sugar substrates concomitant with their translocation across the cell membrane.</text>
</comment>
<dbReference type="Pfam" id="PF02378">
    <property type="entry name" value="PTS_EIIC"/>
    <property type="match status" value="1"/>
</dbReference>
<feature type="transmembrane region" description="Helical" evidence="10">
    <location>
        <begin position="259"/>
        <end position="275"/>
    </location>
</feature>
<dbReference type="PANTHER" id="PTHR33989">
    <property type="match status" value="1"/>
</dbReference>
<organism evidence="11 12">
    <name type="scientific">Niallia circulans</name>
    <name type="common">Bacillus circulans</name>
    <dbReference type="NCBI Taxonomy" id="1397"/>
    <lineage>
        <taxon>Bacteria</taxon>
        <taxon>Bacillati</taxon>
        <taxon>Bacillota</taxon>
        <taxon>Bacilli</taxon>
        <taxon>Bacillales</taxon>
        <taxon>Bacillaceae</taxon>
        <taxon>Niallia</taxon>
    </lineage>
</organism>
<evidence type="ECO:0000256" key="5">
    <source>
        <dbReference type="ARBA" id="ARBA00022692"/>
    </source>
</evidence>
<keyword evidence="7 8" id="KW-0472">Membrane</keyword>
<dbReference type="NCBIfam" id="TIGR00410">
    <property type="entry name" value="lacE"/>
    <property type="match status" value="1"/>
</dbReference>
<evidence type="ECO:0000313" key="11">
    <source>
        <dbReference type="EMBL" id="PAD81703.1"/>
    </source>
</evidence>
<evidence type="ECO:0000256" key="6">
    <source>
        <dbReference type="ARBA" id="ARBA00022989"/>
    </source>
</evidence>
<feature type="region of interest" description="Disordered" evidence="9">
    <location>
        <begin position="433"/>
        <end position="454"/>
    </location>
</feature>
<feature type="transmembrane region" description="Helical" evidence="10">
    <location>
        <begin position="28"/>
        <end position="49"/>
    </location>
</feature>
<evidence type="ECO:0000256" key="10">
    <source>
        <dbReference type="SAM" id="Phobius"/>
    </source>
</evidence>
<dbReference type="RefSeq" id="WP_095332572.1">
    <property type="nucleotide sequence ID" value="NZ_CP026031.1"/>
</dbReference>
<name>A0A268F8J2_NIACI</name>